<dbReference type="Proteomes" id="UP000593910">
    <property type="component" value="Chromosome"/>
</dbReference>
<evidence type="ECO:0000256" key="4">
    <source>
        <dbReference type="ARBA" id="ARBA00022490"/>
    </source>
</evidence>
<dbReference type="RefSeq" id="WP_193112683.1">
    <property type="nucleotide sequence ID" value="NZ_CP041165.1"/>
</dbReference>
<evidence type="ECO:0000313" key="11">
    <source>
        <dbReference type="EMBL" id="QOP41369.1"/>
    </source>
</evidence>
<evidence type="ECO:0000256" key="5">
    <source>
        <dbReference type="ARBA" id="ARBA00022694"/>
    </source>
</evidence>
<evidence type="ECO:0000256" key="3">
    <source>
        <dbReference type="ARBA" id="ARBA00019010"/>
    </source>
</evidence>
<evidence type="ECO:0000256" key="1">
    <source>
        <dbReference type="ARBA" id="ARBA00004496"/>
    </source>
</evidence>
<dbReference type="GO" id="GO:0046872">
    <property type="term" value="F:metal ion binding"/>
    <property type="evidence" value="ECO:0007669"/>
    <property type="project" value="UniProtKB-KW"/>
</dbReference>
<accession>A0A7M1AVA7</accession>
<evidence type="ECO:0000313" key="12">
    <source>
        <dbReference type="Proteomes" id="UP000593910"/>
    </source>
</evidence>
<evidence type="ECO:0000256" key="2">
    <source>
        <dbReference type="ARBA" id="ARBA00007599"/>
    </source>
</evidence>
<keyword evidence="5" id="KW-0819">tRNA processing</keyword>
<protein>
    <recommendedName>
        <fullName evidence="3">tRNA threonylcarbamoyladenosine biosynthesis protein TsaE</fullName>
    </recommendedName>
    <alternativeName>
        <fullName evidence="10">t(6)A37 threonylcarbamoyladenosine biosynthesis protein TsaE</fullName>
    </alternativeName>
</protein>
<keyword evidence="12" id="KW-1185">Reference proteome</keyword>
<comment type="subcellular location">
    <subcellularLocation>
        <location evidence="1">Cytoplasm</location>
    </subcellularLocation>
</comment>
<dbReference type="GO" id="GO:0016740">
    <property type="term" value="F:transferase activity"/>
    <property type="evidence" value="ECO:0007669"/>
    <property type="project" value="UniProtKB-KW"/>
</dbReference>
<dbReference type="SUPFAM" id="SSF52540">
    <property type="entry name" value="P-loop containing nucleoside triphosphate hydrolases"/>
    <property type="match status" value="1"/>
</dbReference>
<keyword evidence="9" id="KW-0460">Magnesium</keyword>
<name>A0A7M1AVA7_9BACT</name>
<keyword evidence="8" id="KW-0067">ATP-binding</keyword>
<dbReference type="GO" id="GO:0005737">
    <property type="term" value="C:cytoplasm"/>
    <property type="evidence" value="ECO:0007669"/>
    <property type="project" value="UniProtKB-SubCell"/>
</dbReference>
<dbReference type="InterPro" id="IPR003442">
    <property type="entry name" value="T6A_TsaE"/>
</dbReference>
<dbReference type="InterPro" id="IPR027417">
    <property type="entry name" value="P-loop_NTPase"/>
</dbReference>
<dbReference type="PANTHER" id="PTHR33540:SF2">
    <property type="entry name" value="TRNA THREONYLCARBAMOYLADENOSINE BIOSYNTHESIS PROTEIN TSAE"/>
    <property type="match status" value="1"/>
</dbReference>
<organism evidence="11 12">
    <name type="scientific">Sulfurimonas marina</name>
    <dbReference type="NCBI Taxonomy" id="2590551"/>
    <lineage>
        <taxon>Bacteria</taxon>
        <taxon>Pseudomonadati</taxon>
        <taxon>Campylobacterota</taxon>
        <taxon>Epsilonproteobacteria</taxon>
        <taxon>Campylobacterales</taxon>
        <taxon>Sulfurimonadaceae</taxon>
        <taxon>Sulfurimonas</taxon>
    </lineage>
</organism>
<reference evidence="11 12" key="1">
    <citation type="submission" date="2019-06" db="EMBL/GenBank/DDBJ databases">
        <title>Sulfurimonas gotlandica sp. nov., a chemoautotrophic and psychrotolerant epsilonproteobacterium isolated from a pelagic redoxcline, and an emended description of the genus Sulfurimonas.</title>
        <authorList>
            <person name="Wang S."/>
            <person name="Jiang L."/>
            <person name="Shao Z."/>
        </authorList>
    </citation>
    <scope>NUCLEOTIDE SEQUENCE [LARGE SCALE GENOMIC DNA]</scope>
    <source>
        <strain evidence="11 12">B2</strain>
    </source>
</reference>
<sequence length="139" mass="15554">MKETTYTLGLSELDGFASEFLDRFSEGVVILKGDVAAGKTTLVKTIAKLKGICDDVTSPTFSLQQCYGEDTYHYDIYNKGLDHFVALGMLEELEKPGLHFIEWGNDELEKILDAAGFDVVSIDIDKISDDKREYTVCIR</sequence>
<gene>
    <name evidence="11" type="primary">tsaE</name>
    <name evidence="11" type="ORF">FJR03_06275</name>
</gene>
<dbReference type="NCBIfam" id="TIGR00150">
    <property type="entry name" value="T6A_YjeE"/>
    <property type="match status" value="1"/>
</dbReference>
<evidence type="ECO:0000256" key="9">
    <source>
        <dbReference type="ARBA" id="ARBA00022842"/>
    </source>
</evidence>
<dbReference type="GO" id="GO:0002949">
    <property type="term" value="P:tRNA threonylcarbamoyladenosine modification"/>
    <property type="evidence" value="ECO:0007669"/>
    <property type="project" value="InterPro"/>
</dbReference>
<dbReference type="EMBL" id="CP041165">
    <property type="protein sequence ID" value="QOP41369.1"/>
    <property type="molecule type" value="Genomic_DNA"/>
</dbReference>
<comment type="similarity">
    <text evidence="2">Belongs to the TsaE family.</text>
</comment>
<evidence type="ECO:0000256" key="8">
    <source>
        <dbReference type="ARBA" id="ARBA00022840"/>
    </source>
</evidence>
<dbReference type="KEGG" id="smax:FJR03_06275"/>
<evidence type="ECO:0000256" key="10">
    <source>
        <dbReference type="ARBA" id="ARBA00032441"/>
    </source>
</evidence>
<dbReference type="GO" id="GO:0005524">
    <property type="term" value="F:ATP binding"/>
    <property type="evidence" value="ECO:0007669"/>
    <property type="project" value="UniProtKB-KW"/>
</dbReference>
<keyword evidence="6" id="KW-0479">Metal-binding</keyword>
<proteinExistence type="inferred from homology"/>
<dbReference type="Gene3D" id="3.40.50.300">
    <property type="entry name" value="P-loop containing nucleotide triphosphate hydrolases"/>
    <property type="match status" value="1"/>
</dbReference>
<keyword evidence="4" id="KW-0963">Cytoplasm</keyword>
<keyword evidence="7" id="KW-0547">Nucleotide-binding</keyword>
<dbReference type="PANTHER" id="PTHR33540">
    <property type="entry name" value="TRNA THREONYLCARBAMOYLADENOSINE BIOSYNTHESIS PROTEIN TSAE"/>
    <property type="match status" value="1"/>
</dbReference>
<evidence type="ECO:0000256" key="6">
    <source>
        <dbReference type="ARBA" id="ARBA00022723"/>
    </source>
</evidence>
<dbReference type="Pfam" id="PF02367">
    <property type="entry name" value="TsaE"/>
    <property type="match status" value="1"/>
</dbReference>
<evidence type="ECO:0000256" key="7">
    <source>
        <dbReference type="ARBA" id="ARBA00022741"/>
    </source>
</evidence>
<keyword evidence="11" id="KW-0808">Transferase</keyword>
<dbReference type="AlphaFoldDB" id="A0A7M1AVA7"/>